<feature type="domain" description="FAD-binding FR-type" evidence="11">
    <location>
        <begin position="239"/>
        <end position="348"/>
    </location>
</feature>
<feature type="transmembrane region" description="Helical" evidence="10">
    <location>
        <begin position="208"/>
        <end position="233"/>
    </location>
</feature>
<evidence type="ECO:0000313" key="12">
    <source>
        <dbReference type="EMBL" id="KAF1840098.1"/>
    </source>
</evidence>
<dbReference type="Pfam" id="PF08022">
    <property type="entry name" value="FAD_binding_8"/>
    <property type="match status" value="1"/>
</dbReference>
<dbReference type="OrthoDB" id="4494341at2759"/>
<accession>A0A9P4L3S9</accession>
<dbReference type="PANTHER" id="PTHR32361">
    <property type="entry name" value="FERRIC/CUPRIC REDUCTASE TRANSMEMBRANE COMPONENT"/>
    <property type="match status" value="1"/>
</dbReference>
<evidence type="ECO:0000256" key="3">
    <source>
        <dbReference type="ARBA" id="ARBA00022448"/>
    </source>
</evidence>
<keyword evidence="6 10" id="KW-1133">Transmembrane helix</keyword>
<reference evidence="12" key="1">
    <citation type="submission" date="2020-01" db="EMBL/GenBank/DDBJ databases">
        <authorList>
            <consortium name="DOE Joint Genome Institute"/>
            <person name="Haridas S."/>
            <person name="Albert R."/>
            <person name="Binder M."/>
            <person name="Bloem J."/>
            <person name="Labutti K."/>
            <person name="Salamov A."/>
            <person name="Andreopoulos B."/>
            <person name="Baker S.E."/>
            <person name="Barry K."/>
            <person name="Bills G."/>
            <person name="Bluhm B.H."/>
            <person name="Cannon C."/>
            <person name="Castanera R."/>
            <person name="Culley D.E."/>
            <person name="Daum C."/>
            <person name="Ezra D."/>
            <person name="Gonzalez J.B."/>
            <person name="Henrissat B."/>
            <person name="Kuo A."/>
            <person name="Liang C."/>
            <person name="Lipzen A."/>
            <person name="Lutzoni F."/>
            <person name="Magnuson J."/>
            <person name="Mondo S."/>
            <person name="Nolan M."/>
            <person name="Ohm R."/>
            <person name="Pangilinan J."/>
            <person name="Park H.-J."/>
            <person name="Ramirez L."/>
            <person name="Alfaro M."/>
            <person name="Sun H."/>
            <person name="Tritt A."/>
            <person name="Yoshinaga Y."/>
            <person name="Zwiers L.-H."/>
            <person name="Turgeon B.G."/>
            <person name="Goodwin S.B."/>
            <person name="Spatafora J.W."/>
            <person name="Crous P.W."/>
            <person name="Grigoriev I.V."/>
        </authorList>
    </citation>
    <scope>NUCLEOTIDE SEQUENCE</scope>
    <source>
        <strain evidence="12">CBS 394.84</strain>
    </source>
</reference>
<evidence type="ECO:0000256" key="1">
    <source>
        <dbReference type="ARBA" id="ARBA00004141"/>
    </source>
</evidence>
<keyword evidence="4 10" id="KW-0812">Transmembrane</keyword>
<dbReference type="Gene3D" id="3.40.50.80">
    <property type="entry name" value="Nucleotide-binding domain of ferredoxin-NADP reductase (FNR) module"/>
    <property type="match status" value="1"/>
</dbReference>
<proteinExistence type="inferred from homology"/>
<evidence type="ECO:0000256" key="5">
    <source>
        <dbReference type="ARBA" id="ARBA00022982"/>
    </source>
</evidence>
<name>A0A9P4L3S9_9PLEO</name>
<dbReference type="Proteomes" id="UP000800039">
    <property type="component" value="Unassembled WGS sequence"/>
</dbReference>
<evidence type="ECO:0000256" key="2">
    <source>
        <dbReference type="ARBA" id="ARBA00006278"/>
    </source>
</evidence>
<dbReference type="RefSeq" id="XP_040782661.1">
    <property type="nucleotide sequence ID" value="XM_040929669.1"/>
</dbReference>
<comment type="caution">
    <text evidence="12">The sequence shown here is derived from an EMBL/GenBank/DDBJ whole genome shotgun (WGS) entry which is preliminary data.</text>
</comment>
<feature type="transmembrane region" description="Helical" evidence="10">
    <location>
        <begin position="182"/>
        <end position="202"/>
    </location>
</feature>
<evidence type="ECO:0000256" key="9">
    <source>
        <dbReference type="ARBA" id="ARBA00023136"/>
    </source>
</evidence>
<dbReference type="SUPFAM" id="SSF52343">
    <property type="entry name" value="Ferredoxin reductase-like, C-terminal NADP-linked domain"/>
    <property type="match status" value="1"/>
</dbReference>
<organism evidence="12 13">
    <name type="scientific">Cucurbitaria berberidis CBS 394.84</name>
    <dbReference type="NCBI Taxonomy" id="1168544"/>
    <lineage>
        <taxon>Eukaryota</taxon>
        <taxon>Fungi</taxon>
        <taxon>Dikarya</taxon>
        <taxon>Ascomycota</taxon>
        <taxon>Pezizomycotina</taxon>
        <taxon>Dothideomycetes</taxon>
        <taxon>Pleosporomycetidae</taxon>
        <taxon>Pleosporales</taxon>
        <taxon>Pleosporineae</taxon>
        <taxon>Cucurbitariaceae</taxon>
        <taxon>Cucurbitaria</taxon>
    </lineage>
</organism>
<dbReference type="GO" id="GO:0000293">
    <property type="term" value="F:ferric-chelate reductase activity"/>
    <property type="evidence" value="ECO:0007669"/>
    <property type="project" value="UniProtKB-ARBA"/>
</dbReference>
<dbReference type="PANTHER" id="PTHR32361:SF26">
    <property type="entry name" value="FAD-BINDING 8 DOMAIN-CONTAINING PROTEIN-RELATED"/>
    <property type="match status" value="1"/>
</dbReference>
<keyword evidence="3" id="KW-0813">Transport</keyword>
<dbReference type="PROSITE" id="PS51384">
    <property type="entry name" value="FAD_FR"/>
    <property type="match status" value="1"/>
</dbReference>
<dbReference type="CDD" id="cd06186">
    <property type="entry name" value="NOX_Duox_like_FAD_NADP"/>
    <property type="match status" value="1"/>
</dbReference>
<dbReference type="GeneID" id="63846921"/>
<dbReference type="GO" id="GO:0015677">
    <property type="term" value="P:copper ion import"/>
    <property type="evidence" value="ECO:0007669"/>
    <property type="project" value="TreeGrafter"/>
</dbReference>
<keyword evidence="8" id="KW-0406">Ion transport</keyword>
<dbReference type="EMBL" id="ML976620">
    <property type="protein sequence ID" value="KAF1840098.1"/>
    <property type="molecule type" value="Genomic_DNA"/>
</dbReference>
<dbReference type="InterPro" id="IPR013121">
    <property type="entry name" value="Fe_red_NAD-bd_6"/>
</dbReference>
<feature type="transmembrane region" description="Helical" evidence="10">
    <location>
        <begin position="158"/>
        <end position="175"/>
    </location>
</feature>
<dbReference type="Pfam" id="PF08030">
    <property type="entry name" value="NAD_binding_6"/>
    <property type="match status" value="1"/>
</dbReference>
<feature type="transmembrane region" description="Helical" evidence="10">
    <location>
        <begin position="58"/>
        <end position="79"/>
    </location>
</feature>
<keyword evidence="7" id="KW-0560">Oxidoreductase</keyword>
<evidence type="ECO:0000256" key="10">
    <source>
        <dbReference type="SAM" id="Phobius"/>
    </source>
</evidence>
<dbReference type="GO" id="GO:0006826">
    <property type="term" value="P:iron ion transport"/>
    <property type="evidence" value="ECO:0007669"/>
    <property type="project" value="TreeGrafter"/>
</dbReference>
<evidence type="ECO:0000256" key="8">
    <source>
        <dbReference type="ARBA" id="ARBA00023065"/>
    </source>
</evidence>
<gene>
    <name evidence="12" type="ORF">K460DRAFT_296976</name>
</gene>
<dbReference type="InterPro" id="IPR013112">
    <property type="entry name" value="FAD-bd_8"/>
</dbReference>
<evidence type="ECO:0000256" key="7">
    <source>
        <dbReference type="ARBA" id="ARBA00023002"/>
    </source>
</evidence>
<comment type="similarity">
    <text evidence="2">Belongs to the ferric reductase (FRE) family.</text>
</comment>
<comment type="subcellular location">
    <subcellularLocation>
        <location evidence="1">Membrane</location>
        <topology evidence="1">Multi-pass membrane protein</topology>
    </subcellularLocation>
</comment>
<feature type="transmembrane region" description="Helical" evidence="10">
    <location>
        <begin position="6"/>
        <end position="23"/>
    </location>
</feature>
<keyword evidence="13" id="KW-1185">Reference proteome</keyword>
<keyword evidence="5" id="KW-0249">Electron transport</keyword>
<dbReference type="InterPro" id="IPR017927">
    <property type="entry name" value="FAD-bd_FR_type"/>
</dbReference>
<dbReference type="InterPro" id="IPR039261">
    <property type="entry name" value="FNR_nucleotide-bd"/>
</dbReference>
<evidence type="ECO:0000313" key="13">
    <source>
        <dbReference type="Proteomes" id="UP000800039"/>
    </source>
</evidence>
<dbReference type="GO" id="GO:0006879">
    <property type="term" value="P:intracellular iron ion homeostasis"/>
    <property type="evidence" value="ECO:0007669"/>
    <property type="project" value="TreeGrafter"/>
</dbReference>
<dbReference type="GO" id="GO:0005886">
    <property type="term" value="C:plasma membrane"/>
    <property type="evidence" value="ECO:0007669"/>
    <property type="project" value="TreeGrafter"/>
</dbReference>
<protein>
    <recommendedName>
        <fullName evidence="11">FAD-binding FR-type domain-containing protein</fullName>
    </recommendedName>
</protein>
<dbReference type="AlphaFoldDB" id="A0A9P4L3S9"/>
<evidence type="ECO:0000259" key="11">
    <source>
        <dbReference type="PROSITE" id="PS51384"/>
    </source>
</evidence>
<dbReference type="Pfam" id="PF01794">
    <property type="entry name" value="Ferric_reduct"/>
    <property type="match status" value="1"/>
</dbReference>
<evidence type="ECO:0000256" key="6">
    <source>
        <dbReference type="ARBA" id="ARBA00022989"/>
    </source>
</evidence>
<dbReference type="InterPro" id="IPR013130">
    <property type="entry name" value="Fe3_Rdtase_TM_dom"/>
</dbReference>
<dbReference type="InterPro" id="IPR051410">
    <property type="entry name" value="Ferric/Cupric_Reductase"/>
</dbReference>
<sequence length="542" mass="60941">MQVTIIYVISYASALGLLLLWRLCQFLTAQAREHVFSKVSRWVVHTVILPRFNGSSDVTILVGLIIALLFVANIIGSVLSIRNRAEASLRLARLCATNLVFLYLGGRSNIMLDRIFRLSHTEQNVLHRWIGRVTIAEGLIHGTLGIIELKAMIRPKDLSLYVLVGLIAVVSIVCIRRRMYEIFLQTHSLFAVASLILLWMHVRLLDTYLIVCLSTAASLYLLQKVSWLLYFLYQNFGSGPPCQASISRTLHSGRGEEVLQVRIATKKRWVVTPGQFVYLTLPHLRSLGLGMLESHPFMIAWATVDQEGKATSIMLLVQSCRGFTRRLHLANTLTPALIDGPYGGAGLNSFNNYDKVLLMSSGIGIAGHLSTARYLLLAHDLRTARVRRLTMTWLLETQDQMRWAEEFLCALVDMDDRQILTIFCYYPNQTDGSAEGHVSSFETPRKRIIPRDDTLSMAWLIEHEWCAEAGNMLVGVCGSPQFELRARQAVKSLPYDIDLKNSVFQPDETQASKLSGFRYCKGSGEGKGMEKIIDHVKANENV</sequence>
<keyword evidence="9 10" id="KW-0472">Membrane</keyword>
<evidence type="ECO:0000256" key="4">
    <source>
        <dbReference type="ARBA" id="ARBA00022692"/>
    </source>
</evidence>